<evidence type="ECO:0000313" key="1">
    <source>
        <dbReference type="EMBL" id="GFR83219.1"/>
    </source>
</evidence>
<protein>
    <submittedName>
        <fullName evidence="1">Uncharacterized protein</fullName>
    </submittedName>
</protein>
<gene>
    <name evidence="1" type="ORF">ElyMa_002384600</name>
</gene>
<sequence length="93" mass="10349">MSKSAELLILEIQLDCCVDLLNYAASSLETRPTLESNQTVSKVYRDWLHKSALQTSPAKVAMAGIYSFLHNEEPNVCGDFDHSSASHIHNIEN</sequence>
<reference evidence="1 2" key="1">
    <citation type="journal article" date="2021" name="Elife">
        <title>Chloroplast acquisition without the gene transfer in kleptoplastic sea slugs, Plakobranchus ocellatus.</title>
        <authorList>
            <person name="Maeda T."/>
            <person name="Takahashi S."/>
            <person name="Yoshida T."/>
            <person name="Shimamura S."/>
            <person name="Takaki Y."/>
            <person name="Nagai Y."/>
            <person name="Toyoda A."/>
            <person name="Suzuki Y."/>
            <person name="Arimoto A."/>
            <person name="Ishii H."/>
            <person name="Satoh N."/>
            <person name="Nishiyama T."/>
            <person name="Hasebe M."/>
            <person name="Maruyama T."/>
            <person name="Minagawa J."/>
            <person name="Obokata J."/>
            <person name="Shigenobu S."/>
        </authorList>
    </citation>
    <scope>NUCLEOTIDE SEQUENCE [LARGE SCALE GENOMIC DNA]</scope>
</reference>
<accession>A0AAV4GDD0</accession>
<organism evidence="1 2">
    <name type="scientific">Elysia marginata</name>
    <dbReference type="NCBI Taxonomy" id="1093978"/>
    <lineage>
        <taxon>Eukaryota</taxon>
        <taxon>Metazoa</taxon>
        <taxon>Spiralia</taxon>
        <taxon>Lophotrochozoa</taxon>
        <taxon>Mollusca</taxon>
        <taxon>Gastropoda</taxon>
        <taxon>Heterobranchia</taxon>
        <taxon>Euthyneura</taxon>
        <taxon>Panpulmonata</taxon>
        <taxon>Sacoglossa</taxon>
        <taxon>Placobranchoidea</taxon>
        <taxon>Plakobranchidae</taxon>
        <taxon>Elysia</taxon>
    </lineage>
</organism>
<name>A0AAV4GDD0_9GAST</name>
<dbReference type="Proteomes" id="UP000762676">
    <property type="component" value="Unassembled WGS sequence"/>
</dbReference>
<comment type="caution">
    <text evidence="1">The sequence shown here is derived from an EMBL/GenBank/DDBJ whole genome shotgun (WGS) entry which is preliminary data.</text>
</comment>
<dbReference type="AlphaFoldDB" id="A0AAV4GDD0"/>
<dbReference type="EMBL" id="BMAT01004919">
    <property type="protein sequence ID" value="GFR83219.1"/>
    <property type="molecule type" value="Genomic_DNA"/>
</dbReference>
<evidence type="ECO:0000313" key="2">
    <source>
        <dbReference type="Proteomes" id="UP000762676"/>
    </source>
</evidence>
<keyword evidence="2" id="KW-1185">Reference proteome</keyword>
<proteinExistence type="predicted"/>